<organism evidence="6">
    <name type="scientific">hydrothermal vent metagenome</name>
    <dbReference type="NCBI Taxonomy" id="652676"/>
    <lineage>
        <taxon>unclassified sequences</taxon>
        <taxon>metagenomes</taxon>
        <taxon>ecological metagenomes</taxon>
    </lineage>
</organism>
<evidence type="ECO:0000256" key="1">
    <source>
        <dbReference type="ARBA" id="ARBA00004141"/>
    </source>
</evidence>
<proteinExistence type="inferred from homology"/>
<dbReference type="GO" id="GO:0003954">
    <property type="term" value="F:NADH dehydrogenase activity"/>
    <property type="evidence" value="ECO:0007669"/>
    <property type="project" value="TreeGrafter"/>
</dbReference>
<keyword evidence="6" id="KW-0560">Oxidoreductase</keyword>
<dbReference type="InterPro" id="IPR001694">
    <property type="entry name" value="NADH_UbQ_OxRdtase_su1/FPO"/>
</dbReference>
<dbReference type="AlphaFoldDB" id="A0A160VA04"/>
<accession>A0A160VA04</accession>
<feature type="transmembrane region" description="Helical" evidence="5">
    <location>
        <begin position="119"/>
        <end position="138"/>
    </location>
</feature>
<evidence type="ECO:0000256" key="4">
    <source>
        <dbReference type="ARBA" id="ARBA00023136"/>
    </source>
</evidence>
<protein>
    <submittedName>
        <fullName evidence="6">NADH-ubiquinone oxidoreductase chain H</fullName>
        <ecNumber evidence="6">1.6.5.3</ecNumber>
    </submittedName>
</protein>
<dbReference type="EC" id="1.6.5.3" evidence="6"/>
<keyword evidence="4 5" id="KW-0472">Membrane</keyword>
<dbReference type="NCBIfam" id="NF004741">
    <property type="entry name" value="PRK06076.1-2"/>
    <property type="match status" value="1"/>
</dbReference>
<feature type="transmembrane region" description="Helical" evidence="5">
    <location>
        <begin position="189"/>
        <end position="208"/>
    </location>
</feature>
<keyword evidence="3 5" id="KW-1133">Transmembrane helix</keyword>
<feature type="transmembrane region" description="Helical" evidence="5">
    <location>
        <begin position="84"/>
        <end position="104"/>
    </location>
</feature>
<dbReference type="GO" id="GO:0009060">
    <property type="term" value="P:aerobic respiration"/>
    <property type="evidence" value="ECO:0007669"/>
    <property type="project" value="TreeGrafter"/>
</dbReference>
<dbReference type="EMBL" id="FAXA01000333">
    <property type="protein sequence ID" value="CUV02956.1"/>
    <property type="molecule type" value="Genomic_DNA"/>
</dbReference>
<comment type="subcellular location">
    <subcellularLocation>
        <location evidence="1">Membrane</location>
        <topology evidence="1">Multi-pass membrane protein</topology>
    </subcellularLocation>
</comment>
<dbReference type="Pfam" id="PF00146">
    <property type="entry name" value="NADHdh"/>
    <property type="match status" value="1"/>
</dbReference>
<evidence type="ECO:0000256" key="5">
    <source>
        <dbReference type="SAM" id="Phobius"/>
    </source>
</evidence>
<dbReference type="PROSITE" id="PS00667">
    <property type="entry name" value="COMPLEX1_ND1_1"/>
    <property type="match status" value="1"/>
</dbReference>
<feature type="transmembrane region" description="Helical" evidence="5">
    <location>
        <begin position="303"/>
        <end position="324"/>
    </location>
</feature>
<dbReference type="PANTHER" id="PTHR11432:SF3">
    <property type="entry name" value="NADH-UBIQUINONE OXIDOREDUCTASE CHAIN 1"/>
    <property type="match status" value="1"/>
</dbReference>
<feature type="transmembrane region" description="Helical" evidence="5">
    <location>
        <begin position="330"/>
        <end position="351"/>
    </location>
</feature>
<dbReference type="InterPro" id="IPR018086">
    <property type="entry name" value="NADH_UbQ_OxRdtase_su1_CS"/>
</dbReference>
<sequence length="388" mass="42831">MPDTILLAISLTNFIWLVVGLFIMFTALSGVVLSLTWLERKLLGRLQLRLGPTRTGPMGLLQPMADALKLILKEDIIPGSSEKAIFWVAPIIVVVSAFMIWVTIPGTQNAVIQNLDLGLFYIIAFSVVGILGLVLAGWGSANKYGTLGGLRAAAQLISYEIPIIMVAISVAMLAQSLDLREIVNQQDSYIFFLVQPLGLVIFFIAGLAEVGRTPFDIYFAESEIVGGPFVEYSGAHWSVFFLAEYINTFAIAALTVILFFGGWSGPGLSGDWGIIWFLFKVYLVIMVIFWVRGTFPRLRIDQLMAFAWKVMVPMSFLLVVMTAVYQFYEWPAWTLTLMSSAGLLVVAYLIYQRMTAPSRLVAEVRGRRAALEAERQAQSQSSAQAGGD</sequence>
<reference evidence="6" key="1">
    <citation type="submission" date="2015-10" db="EMBL/GenBank/DDBJ databases">
        <authorList>
            <person name="Gilbert D.G."/>
        </authorList>
    </citation>
    <scope>NUCLEOTIDE SEQUENCE</scope>
</reference>
<feature type="transmembrane region" description="Helical" evidence="5">
    <location>
        <begin position="239"/>
        <end position="260"/>
    </location>
</feature>
<keyword evidence="6" id="KW-0830">Ubiquinone</keyword>
<evidence type="ECO:0000256" key="3">
    <source>
        <dbReference type="ARBA" id="ARBA00022989"/>
    </source>
</evidence>
<dbReference type="GO" id="GO:0016020">
    <property type="term" value="C:membrane"/>
    <property type="evidence" value="ECO:0007669"/>
    <property type="project" value="UniProtKB-SubCell"/>
</dbReference>
<keyword evidence="2 5" id="KW-0812">Transmembrane</keyword>
<evidence type="ECO:0000256" key="2">
    <source>
        <dbReference type="ARBA" id="ARBA00022692"/>
    </source>
</evidence>
<dbReference type="PANTHER" id="PTHR11432">
    <property type="entry name" value="NADH DEHYDROGENASE SUBUNIT 1"/>
    <property type="match status" value="1"/>
</dbReference>
<feature type="transmembrane region" description="Helical" evidence="5">
    <location>
        <begin position="159"/>
        <end position="177"/>
    </location>
</feature>
<evidence type="ECO:0000313" key="6">
    <source>
        <dbReference type="EMBL" id="CUV02956.1"/>
    </source>
</evidence>
<gene>
    <name evidence="6" type="ORF">MGWOODY_Clf1485</name>
</gene>
<dbReference type="HAMAP" id="MF_01350">
    <property type="entry name" value="NDH1_NuoH"/>
    <property type="match status" value="1"/>
</dbReference>
<feature type="transmembrane region" description="Helical" evidence="5">
    <location>
        <begin position="272"/>
        <end position="291"/>
    </location>
</feature>
<name>A0A160VA04_9ZZZZ</name>
<feature type="transmembrane region" description="Helical" evidence="5">
    <location>
        <begin position="14"/>
        <end position="38"/>
    </location>
</feature>